<sequence length="699" mass="75942">MATEISSDLINRLNVSLRKEAKLGNYTDSSTFTLPTAPEAIAELDASAPYLRCRNCKGKLLRGIESLICVFCGKQQRTRDNAPDPIKFTSTCGYKWFLTSLDLDGSEMVEPLKETDGSRIGGKALVAKGIAVCELLDFEVQWCAREGESLNSGVDDKNRLDLGGISIDDYFVEGRGEIFKVDPVESKQEDDDFKDPRSLSLVDGVKSQGVAEAQQSENVGVFNGKDAEKNVSSGGHESLSLFAGRDAQDSVSLAEQGNFGFFEGKDDRQPIKENEKLSLFEGIDDQRTSSSKNTESFGFFEGKDAQRNSSLKDDESFGLFQGKDAQRNSSSKDDESFGLFQGKDAQRNSSSKEDGNLGLFEGEDAQRNIASKEDESFGLFEGALSSSAGIKSFDEKVVASSSDWDSDFQSVSQENISGDPLVNSQVDLSAHMDSVFGSGKDLFHEKTADSSTAYVSKAGAWLQDDLFGDVTGKTQNNDHTVHEGQAVEGNGTSMDIDWIGDDLWKTSENKAVETTPMDDNDGDDDWNDFASSVNPKTPSNLLPRTVESSQEDEKQNTGTGVISDMAKGQEDDLFGAWDSFTSPTVLQTPVQPPTNHVNSSAEQNLFGENNHHRDLASDWFSESTGGQTNSEEVKAMPSGTSSLESDTTDGKDQTLDLVGSTTTSRKSKSDAAEELMSQMHDLSFMLETKLSVPPVSKAE</sequence>
<dbReference type="PANTHER" id="PTHR36308:SF1">
    <property type="entry name" value="DENTIN SIALOPHOSPHOPROTEIN-RELATED"/>
    <property type="match status" value="1"/>
</dbReference>
<evidence type="ECO:0000313" key="4">
    <source>
        <dbReference type="Proteomes" id="UP001642260"/>
    </source>
</evidence>
<proteinExistence type="predicted"/>
<feature type="region of interest" description="Disordered" evidence="1">
    <location>
        <begin position="279"/>
        <end position="359"/>
    </location>
</feature>
<evidence type="ECO:0000256" key="1">
    <source>
        <dbReference type="SAM" id="MobiDB-lite"/>
    </source>
</evidence>
<gene>
    <name evidence="3" type="ORF">ERUC_LOCUS4139</name>
</gene>
<feature type="region of interest" description="Disordered" evidence="1">
    <location>
        <begin position="589"/>
        <end position="674"/>
    </location>
</feature>
<dbReference type="EMBL" id="CAKOAT010063044">
    <property type="protein sequence ID" value="CAH8306012.1"/>
    <property type="molecule type" value="Genomic_DNA"/>
</dbReference>
<feature type="domain" description="DUF7815" evidence="2">
    <location>
        <begin position="49"/>
        <end position="75"/>
    </location>
</feature>
<dbReference type="InterPro" id="IPR056717">
    <property type="entry name" value="DUF7815"/>
</dbReference>
<feature type="compositionally biased region" description="Polar residues" evidence="1">
    <location>
        <begin position="595"/>
        <end position="607"/>
    </location>
</feature>
<evidence type="ECO:0000259" key="2">
    <source>
        <dbReference type="Pfam" id="PF25122"/>
    </source>
</evidence>
<feature type="compositionally biased region" description="Basic and acidic residues" evidence="1">
    <location>
        <begin position="324"/>
        <end position="335"/>
    </location>
</feature>
<feature type="compositionally biased region" description="Polar residues" evidence="1">
    <location>
        <begin position="620"/>
        <end position="630"/>
    </location>
</feature>
<comment type="caution">
    <text evidence="3">The sequence shown here is derived from an EMBL/GenBank/DDBJ whole genome shotgun (WGS) entry which is preliminary data.</text>
</comment>
<protein>
    <recommendedName>
        <fullName evidence="2">DUF7815 domain-containing protein</fullName>
    </recommendedName>
</protein>
<reference evidence="3 4" key="1">
    <citation type="submission" date="2022-03" db="EMBL/GenBank/DDBJ databases">
        <authorList>
            <person name="Macdonald S."/>
            <person name="Ahmed S."/>
            <person name="Newling K."/>
        </authorList>
    </citation>
    <scope>NUCLEOTIDE SEQUENCE [LARGE SCALE GENOMIC DNA]</scope>
</reference>
<dbReference type="AlphaFoldDB" id="A0ABC8IXP3"/>
<feature type="compositionally biased region" description="Basic and acidic residues" evidence="1">
    <location>
        <begin position="301"/>
        <end position="315"/>
    </location>
</feature>
<organism evidence="3 4">
    <name type="scientific">Eruca vesicaria subsp. sativa</name>
    <name type="common">Garden rocket</name>
    <name type="synonym">Eruca sativa</name>
    <dbReference type="NCBI Taxonomy" id="29727"/>
    <lineage>
        <taxon>Eukaryota</taxon>
        <taxon>Viridiplantae</taxon>
        <taxon>Streptophyta</taxon>
        <taxon>Embryophyta</taxon>
        <taxon>Tracheophyta</taxon>
        <taxon>Spermatophyta</taxon>
        <taxon>Magnoliopsida</taxon>
        <taxon>eudicotyledons</taxon>
        <taxon>Gunneridae</taxon>
        <taxon>Pentapetalae</taxon>
        <taxon>rosids</taxon>
        <taxon>malvids</taxon>
        <taxon>Brassicales</taxon>
        <taxon>Brassicaceae</taxon>
        <taxon>Brassiceae</taxon>
        <taxon>Eruca</taxon>
    </lineage>
</organism>
<evidence type="ECO:0000313" key="3">
    <source>
        <dbReference type="EMBL" id="CAH8306012.1"/>
    </source>
</evidence>
<feature type="compositionally biased region" description="Basic and acidic residues" evidence="1">
    <location>
        <begin position="344"/>
        <end position="355"/>
    </location>
</feature>
<dbReference type="PANTHER" id="PTHR36308">
    <property type="entry name" value="DENTIN SIALOPHOSPHOPROTEIN-RELATED"/>
    <property type="match status" value="1"/>
</dbReference>
<feature type="compositionally biased region" description="Polar residues" evidence="1">
    <location>
        <begin position="529"/>
        <end position="548"/>
    </location>
</feature>
<feature type="region of interest" description="Disordered" evidence="1">
    <location>
        <begin position="513"/>
        <end position="564"/>
    </location>
</feature>
<accession>A0ABC8IXP3</accession>
<dbReference type="Pfam" id="PF25122">
    <property type="entry name" value="DUF7815"/>
    <property type="match status" value="1"/>
</dbReference>
<dbReference type="Proteomes" id="UP001642260">
    <property type="component" value="Unassembled WGS sequence"/>
</dbReference>
<keyword evidence="4" id="KW-1185">Reference proteome</keyword>
<name>A0ABC8IXP3_ERUVS</name>
<feature type="compositionally biased region" description="Acidic residues" evidence="1">
    <location>
        <begin position="516"/>
        <end position="527"/>
    </location>
</feature>